<dbReference type="EMBL" id="CP014639">
    <property type="protein sequence ID" value="ANH78917.1"/>
    <property type="molecule type" value="Genomic_DNA"/>
</dbReference>
<dbReference type="CDD" id="cd01398">
    <property type="entry name" value="RPI_A"/>
    <property type="match status" value="1"/>
</dbReference>
<evidence type="ECO:0000313" key="5">
    <source>
        <dbReference type="Proteomes" id="UP000078162"/>
    </source>
</evidence>
<dbReference type="Proteomes" id="UP000078162">
    <property type="component" value="Chromosome"/>
</dbReference>
<dbReference type="GO" id="GO:0009052">
    <property type="term" value="P:pentose-phosphate shunt, non-oxidative branch"/>
    <property type="evidence" value="ECO:0007669"/>
    <property type="project" value="UniProtKB-UniRule"/>
</dbReference>
<dbReference type="GO" id="GO:0006014">
    <property type="term" value="P:D-ribose metabolic process"/>
    <property type="evidence" value="ECO:0007669"/>
    <property type="project" value="TreeGrafter"/>
</dbReference>
<dbReference type="PATRIC" id="fig|1806891.3.peg.741"/>
<sequence>MGSNAVEKNPYLHVKRCLAREVISQIVPGMILGLGSGSTAREFILALADKIHKEGIEIQAIASSCASHTLANSLRIPLLNSESFSSIDLAVDGADEIDLQLRMIKGGGGALFREKILLQAAKRKIILADESKKVAVLGKFGLPVEISRFGSCAIAKELIRQGYCGSWRFQSNGELFLTDSGNYIYDIRVPELYPQPEKDLLRLLQIHGVIEVGFVIENVEVWFINNQGQISKEYSVAI</sequence>
<evidence type="ECO:0000256" key="1">
    <source>
        <dbReference type="ARBA" id="ARBA00001713"/>
    </source>
</evidence>
<feature type="binding site" evidence="3">
    <location>
        <begin position="36"/>
        <end position="39"/>
    </location>
    <ligand>
        <name>substrate</name>
    </ligand>
</feature>
<dbReference type="AlphaFoldDB" id="A0A1A9HW41"/>
<dbReference type="PANTHER" id="PTHR11934:SF0">
    <property type="entry name" value="RIBOSE-5-PHOSPHATE ISOMERASE"/>
    <property type="match status" value="1"/>
</dbReference>
<dbReference type="InterPro" id="IPR004788">
    <property type="entry name" value="Ribose5P_isomerase_type_A"/>
</dbReference>
<proteinExistence type="inferred from homology"/>
<comment type="subunit">
    <text evidence="3">Homodimer.</text>
</comment>
<evidence type="ECO:0000256" key="2">
    <source>
        <dbReference type="ARBA" id="ARBA00023235"/>
    </source>
</evidence>
<protein>
    <recommendedName>
        <fullName evidence="3">Ribose-5-phosphate isomerase A</fullName>
        <ecNumber evidence="3">5.3.1.6</ecNumber>
    </recommendedName>
    <alternativeName>
        <fullName evidence="3">Phosphoriboisomerase A</fullName>
        <shortName evidence="3">PRI</shortName>
    </alternativeName>
</protein>
<evidence type="ECO:0000313" key="4">
    <source>
        <dbReference type="EMBL" id="ANH78917.1"/>
    </source>
</evidence>
<dbReference type="FunFam" id="3.40.50.1360:FF:000001">
    <property type="entry name" value="Ribose-5-phosphate isomerase A"/>
    <property type="match status" value="1"/>
</dbReference>
<comment type="catalytic activity">
    <reaction evidence="1 3">
        <text>aldehydo-D-ribose 5-phosphate = D-ribulose 5-phosphate</text>
        <dbReference type="Rhea" id="RHEA:14657"/>
        <dbReference type="ChEBI" id="CHEBI:58121"/>
        <dbReference type="ChEBI" id="CHEBI:58273"/>
        <dbReference type="EC" id="5.3.1.6"/>
    </reaction>
</comment>
<dbReference type="Gene3D" id="3.30.70.260">
    <property type="match status" value="1"/>
</dbReference>
<dbReference type="SUPFAM" id="SSF100950">
    <property type="entry name" value="NagB/RpiA/CoA transferase-like"/>
    <property type="match status" value="1"/>
</dbReference>
<evidence type="ECO:0000256" key="3">
    <source>
        <dbReference type="HAMAP-Rule" id="MF_00170"/>
    </source>
</evidence>
<feature type="binding site" evidence="3">
    <location>
        <position position="132"/>
    </location>
    <ligand>
        <name>substrate</name>
    </ligand>
</feature>
<dbReference type="GO" id="GO:0004751">
    <property type="term" value="F:ribose-5-phosphate isomerase activity"/>
    <property type="evidence" value="ECO:0007669"/>
    <property type="project" value="UniProtKB-UniRule"/>
</dbReference>
<dbReference type="InterPro" id="IPR037171">
    <property type="entry name" value="NagB/RpiA_transferase-like"/>
</dbReference>
<dbReference type="SUPFAM" id="SSF75445">
    <property type="entry name" value="D-ribose-5-phosphate isomerase (RpiA), lid domain"/>
    <property type="match status" value="1"/>
</dbReference>
<organism evidence="4 5">
    <name type="scientific">Candidatus Chlamydia sanziniae</name>
    <dbReference type="NCBI Taxonomy" id="1806891"/>
    <lineage>
        <taxon>Bacteria</taxon>
        <taxon>Pseudomonadati</taxon>
        <taxon>Chlamydiota</taxon>
        <taxon>Chlamydiia</taxon>
        <taxon>Chlamydiales</taxon>
        <taxon>Chlamydiaceae</taxon>
        <taxon>Chlamydia/Chlamydophila group</taxon>
        <taxon>Chlamydia</taxon>
    </lineage>
</organism>
<gene>
    <name evidence="3" type="primary">rpiA</name>
    <name evidence="4" type="ORF">Cs308_0747</name>
</gene>
<name>A0A1A9HW41_9CHLA</name>
<reference evidence="4 5" key="1">
    <citation type="submission" date="2016-03" db="EMBL/GenBank/DDBJ databases">
        <title>Culture-independent genomics supports pathogen discovery for uncultivable bacteria within the genus Chlamydia.</title>
        <authorList>
            <person name="Taylor-Brown A."/>
            <person name="Bachmann N.L."/>
            <person name="Borel N."/>
            <person name="Polkinghorne A."/>
        </authorList>
    </citation>
    <scope>NUCLEOTIDE SEQUENCE [LARGE SCALE GENOMIC DNA]</scope>
    <source>
        <strain evidence="4 5">2742-308</strain>
    </source>
</reference>
<feature type="binding site" evidence="3">
    <location>
        <begin position="92"/>
        <end position="95"/>
    </location>
    <ligand>
        <name>substrate</name>
    </ligand>
</feature>
<feature type="binding site" evidence="3">
    <location>
        <begin position="105"/>
        <end position="108"/>
    </location>
    <ligand>
        <name>substrate</name>
    </ligand>
</feature>
<dbReference type="HAMAP" id="MF_00170">
    <property type="entry name" value="Rib_5P_isom_A"/>
    <property type="match status" value="1"/>
</dbReference>
<dbReference type="EC" id="5.3.1.6" evidence="3"/>
<accession>A0A1A9HW41</accession>
<feature type="active site" description="Proton acceptor" evidence="3">
    <location>
        <position position="114"/>
    </location>
</feature>
<dbReference type="Pfam" id="PF06026">
    <property type="entry name" value="Rib_5-P_isom_A"/>
    <property type="match status" value="1"/>
</dbReference>
<dbReference type="UniPathway" id="UPA00115">
    <property type="reaction ID" value="UER00412"/>
</dbReference>
<dbReference type="InterPro" id="IPR020672">
    <property type="entry name" value="Ribose5P_isomerase_typA_subgr"/>
</dbReference>
<dbReference type="KEGG" id="csaz:Cs308_0747"/>
<dbReference type="NCBIfam" id="NF001924">
    <property type="entry name" value="PRK00702.1"/>
    <property type="match status" value="1"/>
</dbReference>
<dbReference type="Gene3D" id="3.40.50.1360">
    <property type="match status" value="1"/>
</dbReference>
<comment type="function">
    <text evidence="3">Catalyzes the reversible conversion of ribose-5-phosphate to ribulose 5-phosphate.</text>
</comment>
<dbReference type="STRING" id="1806891.Cs308_0747"/>
<comment type="similarity">
    <text evidence="3">Belongs to the ribose 5-phosphate isomerase family.</text>
</comment>
<keyword evidence="2 3" id="KW-0413">Isomerase</keyword>
<dbReference type="GO" id="GO:0005829">
    <property type="term" value="C:cytosol"/>
    <property type="evidence" value="ECO:0007669"/>
    <property type="project" value="TreeGrafter"/>
</dbReference>
<dbReference type="NCBIfam" id="TIGR00021">
    <property type="entry name" value="rpiA"/>
    <property type="match status" value="1"/>
</dbReference>
<dbReference type="PANTHER" id="PTHR11934">
    <property type="entry name" value="RIBOSE-5-PHOSPHATE ISOMERASE"/>
    <property type="match status" value="1"/>
</dbReference>
<keyword evidence="5" id="KW-1185">Reference proteome</keyword>
<comment type="pathway">
    <text evidence="3">Carbohydrate degradation; pentose phosphate pathway; D-ribose 5-phosphate from D-ribulose 5-phosphate (non-oxidative stage): step 1/1.</text>
</comment>